<proteinExistence type="predicted"/>
<protein>
    <submittedName>
        <fullName evidence="1">Uncharacterized protein</fullName>
    </submittedName>
</protein>
<dbReference type="Proteomes" id="UP000595140">
    <property type="component" value="Unassembled WGS sequence"/>
</dbReference>
<dbReference type="AlphaFoldDB" id="A0A484KIF9"/>
<evidence type="ECO:0000313" key="1">
    <source>
        <dbReference type="EMBL" id="VFQ64638.1"/>
    </source>
</evidence>
<accession>A0A484KIF9</accession>
<reference evidence="1 2" key="1">
    <citation type="submission" date="2018-04" db="EMBL/GenBank/DDBJ databases">
        <authorList>
            <person name="Vogel A."/>
        </authorList>
    </citation>
    <scope>NUCLEOTIDE SEQUENCE [LARGE SCALE GENOMIC DNA]</scope>
</reference>
<name>A0A484KIF9_9ASTE</name>
<dbReference type="EMBL" id="OOIL02000416">
    <property type="protein sequence ID" value="VFQ64638.1"/>
    <property type="molecule type" value="Genomic_DNA"/>
</dbReference>
<sequence>MRRSRTDLLGWGLWRRWWLQVQERSSAMVPESQRRQCRRIVVGTAGESSAVALTPSVLGGEALGVVDMLRVN</sequence>
<organism evidence="1 2">
    <name type="scientific">Cuscuta campestris</name>
    <dbReference type="NCBI Taxonomy" id="132261"/>
    <lineage>
        <taxon>Eukaryota</taxon>
        <taxon>Viridiplantae</taxon>
        <taxon>Streptophyta</taxon>
        <taxon>Embryophyta</taxon>
        <taxon>Tracheophyta</taxon>
        <taxon>Spermatophyta</taxon>
        <taxon>Magnoliopsida</taxon>
        <taxon>eudicotyledons</taxon>
        <taxon>Gunneridae</taxon>
        <taxon>Pentapetalae</taxon>
        <taxon>asterids</taxon>
        <taxon>lamiids</taxon>
        <taxon>Solanales</taxon>
        <taxon>Convolvulaceae</taxon>
        <taxon>Cuscuteae</taxon>
        <taxon>Cuscuta</taxon>
        <taxon>Cuscuta subgen. Grammica</taxon>
        <taxon>Cuscuta sect. Cleistogrammica</taxon>
    </lineage>
</organism>
<keyword evidence="2" id="KW-1185">Reference proteome</keyword>
<gene>
    <name evidence="1" type="ORF">CCAM_LOCUS6414</name>
</gene>
<evidence type="ECO:0000313" key="2">
    <source>
        <dbReference type="Proteomes" id="UP000595140"/>
    </source>
</evidence>